<dbReference type="Gene3D" id="1.20.5.4090">
    <property type="match status" value="1"/>
</dbReference>
<reference evidence="7" key="1">
    <citation type="submission" date="2023-09" db="UniProtKB">
        <authorList>
            <consortium name="Ensembl"/>
        </authorList>
    </citation>
    <scope>IDENTIFICATION</scope>
</reference>
<dbReference type="Pfam" id="PF09738">
    <property type="entry name" value="LRRFIP"/>
    <property type="match status" value="2"/>
</dbReference>
<dbReference type="Ensembl" id="ENSBMST00010034348.1">
    <property type="protein sequence ID" value="ENSBMSP00010031249.1"/>
    <property type="gene ID" value="ENSBMSG00010022523.1"/>
</dbReference>
<comment type="similarity">
    <text evidence="1">Belongs to the LRRFIP family.</text>
</comment>
<keyword evidence="3 5" id="KW-0175">Coiled coil</keyword>
<feature type="region of interest" description="Disordered" evidence="6">
    <location>
        <begin position="22"/>
        <end position="92"/>
    </location>
</feature>
<keyword evidence="2" id="KW-0879">Wnt signaling pathway</keyword>
<dbReference type="FunFam" id="1.20.5.4090:FF:000001">
    <property type="entry name" value="leucine-rich repeat flightless-interacting protein 2 isoform X1"/>
    <property type="match status" value="1"/>
</dbReference>
<organism evidence="7">
    <name type="scientific">Balaenoptera musculus</name>
    <name type="common">Blue whale</name>
    <dbReference type="NCBI Taxonomy" id="9771"/>
    <lineage>
        <taxon>Eukaryota</taxon>
        <taxon>Metazoa</taxon>
        <taxon>Chordata</taxon>
        <taxon>Craniata</taxon>
        <taxon>Vertebrata</taxon>
        <taxon>Euteleostomi</taxon>
        <taxon>Mammalia</taxon>
        <taxon>Eutheria</taxon>
        <taxon>Laurasiatheria</taxon>
        <taxon>Artiodactyla</taxon>
        <taxon>Whippomorpha</taxon>
        <taxon>Cetacea</taxon>
        <taxon>Mysticeti</taxon>
        <taxon>Balaenopteridae</taxon>
        <taxon>Balaenoptera</taxon>
    </lineage>
</organism>
<gene>
    <name evidence="7" type="primary">LRRFIP2</name>
</gene>
<sequence length="402" mass="45392">NLHILKVSLPLLFIDDDTASIASSGRASRGRRESVVSLDEKSDKQYAENYTRPSSRNSASATTPLSGNSSRRGSGDTSSLIDPDTSLSELRESLSEVEEKYKKAMVSNAQLDNEKNNLIYQVDTLKDVIEEQEEQMAEFYRENEEKSKELERQKHTCSVLQHKMDELKEGLRQRDELIEKHGLVIIPDGTPNGDVHQEPVVGAITVVSQEAAQVLESAGEGPLDVRLRKLAGEKEELLSQVKVFFSLEGDRLDLTDKPLLPLQIRKLKLQLEEERQKCSRSDGTAGDLAGLCRNGSDLQLIEMQRDANRQISEYKFKLSKAEQDITTLEQSISRLEGQVLRYKTAAENAEKVEDELKAEKRKLQRELRTALDKIEEMEMTNSHLAKRLEKMKANRTALLAQQ</sequence>
<feature type="compositionally biased region" description="Polar residues" evidence="6">
    <location>
        <begin position="51"/>
        <end position="80"/>
    </location>
</feature>
<evidence type="ECO:0000256" key="5">
    <source>
        <dbReference type="SAM" id="Coils"/>
    </source>
</evidence>
<dbReference type="AlphaFoldDB" id="A0A8C0EA40"/>
<dbReference type="GO" id="GO:0006355">
    <property type="term" value="P:regulation of DNA-templated transcription"/>
    <property type="evidence" value="ECO:0007669"/>
    <property type="project" value="InterPro"/>
</dbReference>
<proteinExistence type="inferred from homology"/>
<evidence type="ECO:0000256" key="2">
    <source>
        <dbReference type="ARBA" id="ARBA00022687"/>
    </source>
</evidence>
<dbReference type="GeneTree" id="ENSGT00530000063564"/>
<name>A0A8C0EA40_BALMU</name>
<dbReference type="InterPro" id="IPR019139">
    <property type="entry name" value="LRRFIP1/2"/>
</dbReference>
<protein>
    <recommendedName>
        <fullName evidence="4">Leucine-rich repeat flightless-interacting protein 2</fullName>
    </recommendedName>
</protein>
<dbReference type="PANTHER" id="PTHR19212:SF6">
    <property type="entry name" value="LEUCINE-RICH REPEAT FLIGHTLESS-INTERACTING PROTEIN 2"/>
    <property type="match status" value="1"/>
</dbReference>
<evidence type="ECO:0000256" key="1">
    <source>
        <dbReference type="ARBA" id="ARBA00008275"/>
    </source>
</evidence>
<evidence type="ECO:0000313" key="7">
    <source>
        <dbReference type="Ensembl" id="ENSBMSP00010031249.1"/>
    </source>
</evidence>
<feature type="compositionally biased region" description="Basic and acidic residues" evidence="6">
    <location>
        <begin position="30"/>
        <end position="46"/>
    </location>
</feature>
<evidence type="ECO:0000256" key="4">
    <source>
        <dbReference type="ARBA" id="ARBA00040512"/>
    </source>
</evidence>
<evidence type="ECO:0000256" key="6">
    <source>
        <dbReference type="SAM" id="MobiDB-lite"/>
    </source>
</evidence>
<evidence type="ECO:0000256" key="3">
    <source>
        <dbReference type="ARBA" id="ARBA00023054"/>
    </source>
</evidence>
<accession>A0A8C0EA40</accession>
<dbReference type="GO" id="GO:0016055">
    <property type="term" value="P:Wnt signaling pathway"/>
    <property type="evidence" value="ECO:0007669"/>
    <property type="project" value="UniProtKB-KW"/>
</dbReference>
<dbReference type="PANTHER" id="PTHR19212">
    <property type="entry name" value="LEUCINE RICH REPEAT IN FLII INTERACTING PROTEIN"/>
    <property type="match status" value="1"/>
</dbReference>
<feature type="coiled-coil region" evidence="5">
    <location>
        <begin position="304"/>
        <end position="394"/>
    </location>
</feature>